<evidence type="ECO:0000256" key="2">
    <source>
        <dbReference type="ARBA" id="ARBA00022448"/>
    </source>
</evidence>
<dbReference type="InterPro" id="IPR003593">
    <property type="entry name" value="AAA+_ATPase"/>
</dbReference>
<keyword evidence="15" id="KW-1185">Reference proteome</keyword>
<evidence type="ECO:0000256" key="11">
    <source>
        <dbReference type="SAM" id="Phobius"/>
    </source>
</evidence>
<evidence type="ECO:0000259" key="13">
    <source>
        <dbReference type="PROSITE" id="PS50929"/>
    </source>
</evidence>
<dbReference type="InterPro" id="IPR011527">
    <property type="entry name" value="ABC1_TM_dom"/>
</dbReference>
<dbReference type="NCBIfam" id="TIGR02203">
    <property type="entry name" value="MsbA_lipidA"/>
    <property type="match status" value="1"/>
</dbReference>
<keyword evidence="10 11" id="KW-0472">Membrane</keyword>
<evidence type="ECO:0000256" key="5">
    <source>
        <dbReference type="ARBA" id="ARBA00022741"/>
    </source>
</evidence>
<dbReference type="Proteomes" id="UP000298133">
    <property type="component" value="Unassembled WGS sequence"/>
</dbReference>
<comment type="subcellular location">
    <subcellularLocation>
        <location evidence="1">Cell membrane</location>
        <topology evidence="1">Multi-pass membrane protein</topology>
    </subcellularLocation>
</comment>
<dbReference type="SUPFAM" id="SSF52540">
    <property type="entry name" value="P-loop containing nucleoside triphosphate hydrolases"/>
    <property type="match status" value="1"/>
</dbReference>
<dbReference type="PROSITE" id="PS50929">
    <property type="entry name" value="ABC_TM1F"/>
    <property type="match status" value="1"/>
</dbReference>
<dbReference type="GO" id="GO:0005524">
    <property type="term" value="F:ATP binding"/>
    <property type="evidence" value="ECO:0007669"/>
    <property type="project" value="UniProtKB-KW"/>
</dbReference>
<keyword evidence="2" id="KW-0813">Transport</keyword>
<dbReference type="EMBL" id="SPIA01000001">
    <property type="protein sequence ID" value="TFH68891.1"/>
    <property type="molecule type" value="Genomic_DNA"/>
</dbReference>
<evidence type="ECO:0000256" key="8">
    <source>
        <dbReference type="ARBA" id="ARBA00022989"/>
    </source>
</evidence>
<dbReference type="PROSITE" id="PS50893">
    <property type="entry name" value="ABC_TRANSPORTER_2"/>
    <property type="match status" value="1"/>
</dbReference>
<gene>
    <name evidence="14" type="primary">msbA</name>
    <name evidence="14" type="ORF">E3W66_02780</name>
</gene>
<dbReference type="Gene3D" id="1.20.1560.10">
    <property type="entry name" value="ABC transporter type 1, transmembrane domain"/>
    <property type="match status" value="1"/>
</dbReference>
<dbReference type="InterPro" id="IPR039421">
    <property type="entry name" value="Type_1_exporter"/>
</dbReference>
<feature type="transmembrane region" description="Helical" evidence="11">
    <location>
        <begin position="187"/>
        <end position="204"/>
    </location>
</feature>
<evidence type="ECO:0000256" key="7">
    <source>
        <dbReference type="ARBA" id="ARBA00022967"/>
    </source>
</evidence>
<dbReference type="InterPro" id="IPR017871">
    <property type="entry name" value="ABC_transporter-like_CS"/>
</dbReference>
<keyword evidence="9" id="KW-0445">Lipid transport</keyword>
<sequence>MSTEQSPAAEGSAEKTPRGGGQTYLRLLRYTGRYWLIFLLGTLGWLLHSAAEIAFVDLMGYITDVIAQNSSDATARADGVGLPNGGIVATLGQSLFTEELSSHYWVVIPVTLLVIAVVRGIGYLIGSYGLAYVSNHLVHSLRVDLLTKFLYLPFRFFDASMGGHLVSTVTYNVTQVTAAGTKAVKTILQQGSMVIGFMAYLLYLNWKLTLVFIAIIPLIAWLVSVVSRRFRVLSHRIQASMGDLTHVTHEVVNGYEEVRMFGGSTSETARMHKTSIANTRQNMKMALAEGVSNPVVMLLVSSAFGVIIAVMLHPSMLREMTAGNFFSFLIASGMLIKPIRALTEVNSVVQRGIAAAESIFDVLDSEQELDQGQVVKRSVEGRFVFDNVSFHYCNSERDVLNQISFTVEPGESIALVGSSGAGKTTLVSLIPRFYNHTGGTITLDGVPLEEYTLENLRSHIALVSQRVTLFNDTVYNNIAYGELAGTPLEKVREAARFAHADEFIQGLEHGYETLVGDDGVMLSGGQRQRIAIARALLKNAPILILDEATSALDTESERHIQAALEQLMKGRTTFVIAHRLSTIESADRILVVEEGTLVEAGSHQQLLAANGRYAQLHHTQFNGASADTAAVG</sequence>
<keyword evidence="7" id="KW-1278">Translocase</keyword>
<dbReference type="Gene3D" id="3.40.50.300">
    <property type="entry name" value="P-loop containing nucleotide triphosphate hydrolases"/>
    <property type="match status" value="1"/>
</dbReference>
<keyword evidence="3" id="KW-1003">Cell membrane</keyword>
<organism evidence="14 15">
    <name type="scientific">Gammaproteobacteria bacterium LSUCC0057</name>
    <dbReference type="NCBI Taxonomy" id="2559237"/>
    <lineage>
        <taxon>Bacteria</taxon>
        <taxon>Pseudomonadati</taxon>
        <taxon>Pseudomonadota</taxon>
        <taxon>Gammaproteobacteria</taxon>
        <taxon>Cellvibrionales</taxon>
        <taxon>Porticoccaceae</taxon>
        <taxon>SAR92 clade</taxon>
    </lineage>
</organism>
<feature type="transmembrane region" description="Helical" evidence="11">
    <location>
        <begin position="210"/>
        <end position="227"/>
    </location>
</feature>
<keyword evidence="5" id="KW-0547">Nucleotide-binding</keyword>
<dbReference type="Pfam" id="PF00664">
    <property type="entry name" value="ABC_membrane"/>
    <property type="match status" value="1"/>
</dbReference>
<protein>
    <submittedName>
        <fullName evidence="14">Lipid A export permease/ATP-binding protein MsbA</fullName>
    </submittedName>
</protein>
<dbReference type="PROSITE" id="PS00211">
    <property type="entry name" value="ABC_TRANSPORTER_1"/>
    <property type="match status" value="1"/>
</dbReference>
<evidence type="ECO:0000259" key="12">
    <source>
        <dbReference type="PROSITE" id="PS50893"/>
    </source>
</evidence>
<dbReference type="InterPro" id="IPR027417">
    <property type="entry name" value="P-loop_NTPase"/>
</dbReference>
<reference evidence="14 15" key="1">
    <citation type="submission" date="2019-03" db="EMBL/GenBank/DDBJ databases">
        <title>Draft genome of Gammaproteobacteria bacterium LSUCC0057, a member of the SAR92 clade.</title>
        <authorList>
            <person name="Lanclos V.C."/>
            <person name="Doiron C."/>
            <person name="Henson M.W."/>
            <person name="Thrash J.C."/>
        </authorList>
    </citation>
    <scope>NUCLEOTIDE SEQUENCE [LARGE SCALE GENOMIC DNA]</scope>
    <source>
        <strain evidence="14 15">LSUCC0057</strain>
    </source>
</reference>
<keyword evidence="6 14" id="KW-0067">ATP-binding</keyword>
<evidence type="ECO:0000256" key="6">
    <source>
        <dbReference type="ARBA" id="ARBA00022840"/>
    </source>
</evidence>
<comment type="caution">
    <text evidence="14">The sequence shown here is derived from an EMBL/GenBank/DDBJ whole genome shotgun (WGS) entry which is preliminary data.</text>
</comment>
<dbReference type="InterPro" id="IPR003439">
    <property type="entry name" value="ABC_transporter-like_ATP-bd"/>
</dbReference>
<dbReference type="CDD" id="cd18552">
    <property type="entry name" value="ABC_6TM_MsbA_like"/>
    <property type="match status" value="1"/>
</dbReference>
<dbReference type="InterPro" id="IPR036640">
    <property type="entry name" value="ABC1_TM_sf"/>
</dbReference>
<keyword evidence="4 11" id="KW-0812">Transmembrane</keyword>
<dbReference type="PANTHER" id="PTHR43394:SF1">
    <property type="entry name" value="ATP-BINDING CASSETTE SUB-FAMILY B MEMBER 10, MITOCHONDRIAL"/>
    <property type="match status" value="1"/>
</dbReference>
<accession>A0A4Y8UKX0</accession>
<dbReference type="AlphaFoldDB" id="A0A4Y8UKX0"/>
<evidence type="ECO:0000256" key="3">
    <source>
        <dbReference type="ARBA" id="ARBA00022475"/>
    </source>
</evidence>
<feature type="domain" description="ABC transmembrane type-1" evidence="13">
    <location>
        <begin position="39"/>
        <end position="351"/>
    </location>
</feature>
<evidence type="ECO:0000256" key="1">
    <source>
        <dbReference type="ARBA" id="ARBA00004651"/>
    </source>
</evidence>
<evidence type="ECO:0000313" key="15">
    <source>
        <dbReference type="Proteomes" id="UP000298133"/>
    </source>
</evidence>
<dbReference type="PANTHER" id="PTHR43394">
    <property type="entry name" value="ATP-DEPENDENT PERMEASE MDL1, MITOCHONDRIAL"/>
    <property type="match status" value="1"/>
</dbReference>
<evidence type="ECO:0000256" key="10">
    <source>
        <dbReference type="ARBA" id="ARBA00023136"/>
    </source>
</evidence>
<dbReference type="InterPro" id="IPR011917">
    <property type="entry name" value="ABC_transpr_lipidA"/>
</dbReference>
<feature type="transmembrane region" description="Helical" evidence="11">
    <location>
        <begin position="104"/>
        <end position="125"/>
    </location>
</feature>
<proteinExistence type="predicted"/>
<feature type="transmembrane region" description="Helical" evidence="11">
    <location>
        <begin position="290"/>
        <end position="313"/>
    </location>
</feature>
<feature type="domain" description="ABC transporter" evidence="12">
    <location>
        <begin position="383"/>
        <end position="619"/>
    </location>
</feature>
<dbReference type="FunFam" id="3.40.50.300:FF:000140">
    <property type="entry name" value="Lipid A export ATP-binding/permease protein MsbA"/>
    <property type="match status" value="1"/>
</dbReference>
<evidence type="ECO:0000313" key="14">
    <source>
        <dbReference type="EMBL" id="TFH68891.1"/>
    </source>
</evidence>
<evidence type="ECO:0000256" key="4">
    <source>
        <dbReference type="ARBA" id="ARBA00022692"/>
    </source>
</evidence>
<dbReference type="OrthoDB" id="9806127at2"/>
<dbReference type="GO" id="GO:0015421">
    <property type="term" value="F:ABC-type oligopeptide transporter activity"/>
    <property type="evidence" value="ECO:0007669"/>
    <property type="project" value="TreeGrafter"/>
</dbReference>
<dbReference type="GO" id="GO:0005886">
    <property type="term" value="C:plasma membrane"/>
    <property type="evidence" value="ECO:0007669"/>
    <property type="project" value="UniProtKB-SubCell"/>
</dbReference>
<keyword evidence="8 11" id="KW-1133">Transmembrane helix</keyword>
<name>A0A4Y8UKX0_9GAMM</name>
<dbReference type="GO" id="GO:0034040">
    <property type="term" value="F:ATPase-coupled lipid transmembrane transporter activity"/>
    <property type="evidence" value="ECO:0007669"/>
    <property type="project" value="InterPro"/>
</dbReference>
<dbReference type="Pfam" id="PF00005">
    <property type="entry name" value="ABC_tran"/>
    <property type="match status" value="1"/>
</dbReference>
<feature type="transmembrane region" description="Helical" evidence="11">
    <location>
        <begin position="34"/>
        <end position="55"/>
    </location>
</feature>
<dbReference type="SUPFAM" id="SSF90123">
    <property type="entry name" value="ABC transporter transmembrane region"/>
    <property type="match status" value="1"/>
</dbReference>
<evidence type="ECO:0000256" key="9">
    <source>
        <dbReference type="ARBA" id="ARBA00023055"/>
    </source>
</evidence>
<dbReference type="GO" id="GO:0016887">
    <property type="term" value="F:ATP hydrolysis activity"/>
    <property type="evidence" value="ECO:0007669"/>
    <property type="project" value="InterPro"/>
</dbReference>
<dbReference type="SMART" id="SM00382">
    <property type="entry name" value="AAA"/>
    <property type="match status" value="1"/>
</dbReference>